<dbReference type="SUPFAM" id="SSF161111">
    <property type="entry name" value="Cation efflux protein transmembrane domain-like"/>
    <property type="match status" value="1"/>
</dbReference>
<dbReference type="OrthoDB" id="9944568at2759"/>
<evidence type="ECO:0000256" key="2">
    <source>
        <dbReference type="ARBA" id="ARBA00008873"/>
    </source>
</evidence>
<dbReference type="Proteomes" id="UP000267096">
    <property type="component" value="Unassembled WGS sequence"/>
</dbReference>
<dbReference type="InterPro" id="IPR002524">
    <property type="entry name" value="Cation_efflux"/>
</dbReference>
<dbReference type="PANTHER" id="PTHR11562:SF84">
    <property type="entry name" value="LD05335P"/>
    <property type="match status" value="1"/>
</dbReference>
<keyword evidence="6 7" id="KW-0472">Membrane</keyword>
<evidence type="ECO:0000256" key="3">
    <source>
        <dbReference type="ARBA" id="ARBA00022692"/>
    </source>
</evidence>
<name>A0A0M3J8R3_ANISI</name>
<dbReference type="PANTHER" id="PTHR11562">
    <property type="entry name" value="CATION EFFLUX PROTEIN/ ZINC TRANSPORTER"/>
    <property type="match status" value="1"/>
</dbReference>
<dbReference type="NCBIfam" id="TIGR01297">
    <property type="entry name" value="CDF"/>
    <property type="match status" value="1"/>
</dbReference>
<feature type="domain" description="Cation efflux protein transmembrane" evidence="8">
    <location>
        <begin position="16"/>
        <end position="143"/>
    </location>
</feature>
<keyword evidence="10" id="KW-1185">Reference proteome</keyword>
<dbReference type="GO" id="GO:0005886">
    <property type="term" value="C:plasma membrane"/>
    <property type="evidence" value="ECO:0007669"/>
    <property type="project" value="TreeGrafter"/>
</dbReference>
<evidence type="ECO:0000256" key="6">
    <source>
        <dbReference type="ARBA" id="ARBA00023136"/>
    </source>
</evidence>
<accession>A0A0M3J8R3</accession>
<dbReference type="WBParaSite" id="ASIM_0000396901-mRNA-1">
    <property type="protein sequence ID" value="ASIM_0000396901-mRNA-1"/>
    <property type="gene ID" value="ASIM_0000396901"/>
</dbReference>
<dbReference type="InterPro" id="IPR058533">
    <property type="entry name" value="Cation_efflux_TM"/>
</dbReference>
<protein>
    <submittedName>
        <fullName evidence="11">Cation diffusion facilitator family transporter</fullName>
    </submittedName>
</protein>
<keyword evidence="4" id="KW-0813">Transport</keyword>
<dbReference type="InterPro" id="IPR027469">
    <property type="entry name" value="Cation_efflux_TMD_sf"/>
</dbReference>
<dbReference type="AlphaFoldDB" id="A0A0M3J8R3"/>
<dbReference type="Gene3D" id="1.20.1510.10">
    <property type="entry name" value="Cation efflux protein transmembrane domain"/>
    <property type="match status" value="1"/>
</dbReference>
<evidence type="ECO:0000256" key="1">
    <source>
        <dbReference type="ARBA" id="ARBA00004141"/>
    </source>
</evidence>
<dbReference type="GO" id="GO:0005385">
    <property type="term" value="F:zinc ion transmembrane transporter activity"/>
    <property type="evidence" value="ECO:0007669"/>
    <property type="project" value="TreeGrafter"/>
</dbReference>
<keyword evidence="3 7" id="KW-0812">Transmembrane</keyword>
<comment type="similarity">
    <text evidence="2">Belongs to the cation diffusion facilitator (CDF) transporter (TC 2.A.4) family. SLC30A subfamily.</text>
</comment>
<keyword evidence="4" id="KW-0406">Ion transport</keyword>
<feature type="transmembrane region" description="Helical" evidence="7">
    <location>
        <begin position="83"/>
        <end position="105"/>
    </location>
</feature>
<evidence type="ECO:0000256" key="4">
    <source>
        <dbReference type="ARBA" id="ARBA00022906"/>
    </source>
</evidence>
<proteinExistence type="inferred from homology"/>
<evidence type="ECO:0000313" key="10">
    <source>
        <dbReference type="Proteomes" id="UP000267096"/>
    </source>
</evidence>
<dbReference type="EMBL" id="UYRR01006148">
    <property type="protein sequence ID" value="VDK22386.1"/>
    <property type="molecule type" value="Genomic_DNA"/>
</dbReference>
<evidence type="ECO:0000313" key="11">
    <source>
        <dbReference type="WBParaSite" id="ASIM_0000396901-mRNA-1"/>
    </source>
</evidence>
<evidence type="ECO:0000259" key="8">
    <source>
        <dbReference type="Pfam" id="PF01545"/>
    </source>
</evidence>
<keyword evidence="4" id="KW-0862">Zinc</keyword>
<keyword evidence="4" id="KW-0864">Zinc transport</keyword>
<comment type="subcellular location">
    <subcellularLocation>
        <location evidence="1">Membrane</location>
        <topology evidence="1">Multi-pass membrane protein</topology>
    </subcellularLocation>
</comment>
<organism evidence="11">
    <name type="scientific">Anisakis simplex</name>
    <name type="common">Herring worm</name>
    <dbReference type="NCBI Taxonomy" id="6269"/>
    <lineage>
        <taxon>Eukaryota</taxon>
        <taxon>Metazoa</taxon>
        <taxon>Ecdysozoa</taxon>
        <taxon>Nematoda</taxon>
        <taxon>Chromadorea</taxon>
        <taxon>Rhabditida</taxon>
        <taxon>Spirurina</taxon>
        <taxon>Ascaridomorpha</taxon>
        <taxon>Ascaridoidea</taxon>
        <taxon>Anisakidae</taxon>
        <taxon>Anisakis</taxon>
        <taxon>Anisakis simplex complex</taxon>
    </lineage>
</organism>
<gene>
    <name evidence="9" type="ORF">ASIM_LOCUS3795</name>
</gene>
<keyword evidence="5 7" id="KW-1133">Transmembrane helix</keyword>
<feature type="transmembrane region" description="Helical" evidence="7">
    <location>
        <begin position="15"/>
        <end position="40"/>
    </location>
</feature>
<dbReference type="Pfam" id="PF01545">
    <property type="entry name" value="Cation_efflux"/>
    <property type="match status" value="1"/>
</dbReference>
<reference evidence="11" key="1">
    <citation type="submission" date="2017-02" db="UniProtKB">
        <authorList>
            <consortium name="WormBaseParasite"/>
        </authorList>
    </citation>
    <scope>IDENTIFICATION</scope>
</reference>
<evidence type="ECO:0000256" key="7">
    <source>
        <dbReference type="SAM" id="Phobius"/>
    </source>
</evidence>
<feature type="transmembrane region" description="Helical" evidence="7">
    <location>
        <begin position="117"/>
        <end position="140"/>
    </location>
</feature>
<dbReference type="GO" id="GO:0010043">
    <property type="term" value="P:response to zinc ion"/>
    <property type="evidence" value="ECO:0007669"/>
    <property type="project" value="TreeGrafter"/>
</dbReference>
<dbReference type="InterPro" id="IPR050681">
    <property type="entry name" value="CDF/SLC30A"/>
</dbReference>
<evidence type="ECO:0000313" key="9">
    <source>
        <dbReference type="EMBL" id="VDK22386.1"/>
    </source>
</evidence>
<sequence length="165" mass="18150">VHDHNNCIFRRAERALYVATVLTIIFIIAEVVGGFLANSLAIMTDAGHMLSDLTSFVISIIAIKMARMKPTKRLSFGFHRAEVLGAVISVLIIWILTVVLVYLAIVRMVHKNFEVDANVMLVTASIGVAFNIIMGAVLHFGKAEHSHFGQSHSHDSDQVCLLNPD</sequence>
<reference evidence="9 10" key="2">
    <citation type="submission" date="2018-11" db="EMBL/GenBank/DDBJ databases">
        <authorList>
            <consortium name="Pathogen Informatics"/>
        </authorList>
    </citation>
    <scope>NUCLEOTIDE SEQUENCE [LARGE SCALE GENOMIC DNA]</scope>
</reference>
<evidence type="ECO:0000256" key="5">
    <source>
        <dbReference type="ARBA" id="ARBA00022989"/>
    </source>
</evidence>